<dbReference type="Gene3D" id="3.30.530.20">
    <property type="match status" value="1"/>
</dbReference>
<sequence length="182" mass="21082">MEDVKWHNNEWVGRLPVGSRWQHNTSWSGLTRLRYVPTPTTTSSNGNEETMVKWAKENPLMIDPIKPCLINNLKRILSPINDDGKNGCKIEWSFVRDPIEGLRFEDFLPYIETGLHVLLALAHHMACRAYSYTGIAKLQGSTLVEWPYQGESPRALAYTVSTFHTWIYTWVVMNPSLVFFYY</sequence>
<dbReference type="InterPro" id="IPR023393">
    <property type="entry name" value="START-like_dom_sf"/>
</dbReference>
<name>A0AAW0IUB4_QUESU</name>
<comment type="caution">
    <text evidence="1">The sequence shown here is derived from an EMBL/GenBank/DDBJ whole genome shotgun (WGS) entry which is preliminary data.</text>
</comment>
<dbReference type="Proteomes" id="UP000237347">
    <property type="component" value="Unassembled WGS sequence"/>
</dbReference>
<gene>
    <name evidence="1" type="ORF">CFP56_041613</name>
</gene>
<reference evidence="1 2" key="1">
    <citation type="journal article" date="2018" name="Sci. Data">
        <title>The draft genome sequence of cork oak.</title>
        <authorList>
            <person name="Ramos A.M."/>
            <person name="Usie A."/>
            <person name="Barbosa P."/>
            <person name="Barros P.M."/>
            <person name="Capote T."/>
            <person name="Chaves I."/>
            <person name="Simoes F."/>
            <person name="Abreu I."/>
            <person name="Carrasquinho I."/>
            <person name="Faro C."/>
            <person name="Guimaraes J.B."/>
            <person name="Mendonca D."/>
            <person name="Nobrega F."/>
            <person name="Rodrigues L."/>
            <person name="Saibo N.J.M."/>
            <person name="Varela M.C."/>
            <person name="Egas C."/>
            <person name="Matos J."/>
            <person name="Miguel C.M."/>
            <person name="Oliveira M.M."/>
            <person name="Ricardo C.P."/>
            <person name="Goncalves S."/>
        </authorList>
    </citation>
    <scope>NUCLEOTIDE SEQUENCE [LARGE SCALE GENOMIC DNA]</scope>
    <source>
        <strain evidence="2">cv. HL8</strain>
    </source>
</reference>
<evidence type="ECO:0000313" key="1">
    <source>
        <dbReference type="EMBL" id="KAK7818224.1"/>
    </source>
</evidence>
<accession>A0AAW0IUB4</accession>
<protein>
    <submittedName>
        <fullName evidence="1">Uncharacterized protein</fullName>
    </submittedName>
</protein>
<proteinExistence type="predicted"/>
<dbReference type="AlphaFoldDB" id="A0AAW0IUB4"/>
<dbReference type="EMBL" id="PKMF04000839">
    <property type="protein sequence ID" value="KAK7818224.1"/>
    <property type="molecule type" value="Genomic_DNA"/>
</dbReference>
<evidence type="ECO:0000313" key="2">
    <source>
        <dbReference type="Proteomes" id="UP000237347"/>
    </source>
</evidence>
<organism evidence="1 2">
    <name type="scientific">Quercus suber</name>
    <name type="common">Cork oak</name>
    <dbReference type="NCBI Taxonomy" id="58331"/>
    <lineage>
        <taxon>Eukaryota</taxon>
        <taxon>Viridiplantae</taxon>
        <taxon>Streptophyta</taxon>
        <taxon>Embryophyta</taxon>
        <taxon>Tracheophyta</taxon>
        <taxon>Spermatophyta</taxon>
        <taxon>Magnoliopsida</taxon>
        <taxon>eudicotyledons</taxon>
        <taxon>Gunneridae</taxon>
        <taxon>Pentapetalae</taxon>
        <taxon>rosids</taxon>
        <taxon>fabids</taxon>
        <taxon>Fagales</taxon>
        <taxon>Fagaceae</taxon>
        <taxon>Quercus</taxon>
    </lineage>
</organism>
<keyword evidence="2" id="KW-1185">Reference proteome</keyword>